<feature type="transmembrane region" description="Helical" evidence="10">
    <location>
        <begin position="49"/>
        <end position="75"/>
    </location>
</feature>
<dbReference type="InterPro" id="IPR002528">
    <property type="entry name" value="MATE_fam"/>
</dbReference>
<comment type="similarity">
    <text evidence="2">Belongs to the multi antimicrobial extrusion (MATE) (TC 2.A.66.1) family. MepA subfamily.</text>
</comment>
<dbReference type="PANTHER" id="PTHR43823:SF3">
    <property type="entry name" value="MULTIDRUG EXPORT PROTEIN MEPA"/>
    <property type="match status" value="1"/>
</dbReference>
<dbReference type="InterPro" id="IPR048279">
    <property type="entry name" value="MdtK-like"/>
</dbReference>
<comment type="subcellular location">
    <subcellularLocation>
        <location evidence="1">Cell membrane</location>
        <topology evidence="1">Multi-pass membrane protein</topology>
    </subcellularLocation>
</comment>
<dbReference type="NCBIfam" id="TIGR00797">
    <property type="entry name" value="matE"/>
    <property type="match status" value="1"/>
</dbReference>
<evidence type="ECO:0000256" key="5">
    <source>
        <dbReference type="ARBA" id="ARBA00022475"/>
    </source>
</evidence>
<evidence type="ECO:0000256" key="10">
    <source>
        <dbReference type="SAM" id="Phobius"/>
    </source>
</evidence>
<gene>
    <name evidence="11" type="ORF">IAB63_01275</name>
</gene>
<reference evidence="11" key="2">
    <citation type="journal article" date="2021" name="PeerJ">
        <title>Extensive microbial diversity within the chicken gut microbiome revealed by metagenomics and culture.</title>
        <authorList>
            <person name="Gilroy R."/>
            <person name="Ravi A."/>
            <person name="Getino M."/>
            <person name="Pursley I."/>
            <person name="Horton D.L."/>
            <person name="Alikhan N.F."/>
            <person name="Baker D."/>
            <person name="Gharbi K."/>
            <person name="Hall N."/>
            <person name="Watson M."/>
            <person name="Adriaenssens E.M."/>
            <person name="Foster-Nyarko E."/>
            <person name="Jarju S."/>
            <person name="Secka A."/>
            <person name="Antonio M."/>
            <person name="Oren A."/>
            <person name="Chaudhuri R.R."/>
            <person name="La Ragione R."/>
            <person name="Hildebrand F."/>
            <person name="Pallen M.J."/>
        </authorList>
    </citation>
    <scope>NUCLEOTIDE SEQUENCE</scope>
    <source>
        <strain evidence="11">CHK187-14744</strain>
    </source>
</reference>
<dbReference type="PIRSF" id="PIRSF006603">
    <property type="entry name" value="DinF"/>
    <property type="match status" value="1"/>
</dbReference>
<feature type="transmembrane region" description="Helical" evidence="10">
    <location>
        <begin position="20"/>
        <end position="37"/>
    </location>
</feature>
<evidence type="ECO:0000313" key="12">
    <source>
        <dbReference type="Proteomes" id="UP000824164"/>
    </source>
</evidence>
<feature type="transmembrane region" description="Helical" evidence="10">
    <location>
        <begin position="197"/>
        <end position="217"/>
    </location>
</feature>
<dbReference type="Proteomes" id="UP000824164">
    <property type="component" value="Unassembled WGS sequence"/>
</dbReference>
<feature type="transmembrane region" description="Helical" evidence="10">
    <location>
        <begin position="139"/>
        <end position="156"/>
    </location>
</feature>
<feature type="transmembrane region" description="Helical" evidence="10">
    <location>
        <begin position="168"/>
        <end position="191"/>
    </location>
</feature>
<evidence type="ECO:0000256" key="1">
    <source>
        <dbReference type="ARBA" id="ARBA00004651"/>
    </source>
</evidence>
<dbReference type="GO" id="GO:0046677">
    <property type="term" value="P:response to antibiotic"/>
    <property type="evidence" value="ECO:0007669"/>
    <property type="project" value="UniProtKB-KW"/>
</dbReference>
<proteinExistence type="inferred from homology"/>
<evidence type="ECO:0000256" key="7">
    <source>
        <dbReference type="ARBA" id="ARBA00022989"/>
    </source>
</evidence>
<dbReference type="EMBL" id="DVLT01000007">
    <property type="protein sequence ID" value="HIU01869.1"/>
    <property type="molecule type" value="Genomic_DNA"/>
</dbReference>
<dbReference type="GO" id="GO:0005886">
    <property type="term" value="C:plasma membrane"/>
    <property type="evidence" value="ECO:0007669"/>
    <property type="project" value="UniProtKB-SubCell"/>
</dbReference>
<evidence type="ECO:0000256" key="2">
    <source>
        <dbReference type="ARBA" id="ARBA00008417"/>
    </source>
</evidence>
<keyword evidence="4" id="KW-0813">Transport</keyword>
<feature type="transmembrane region" description="Helical" evidence="10">
    <location>
        <begin position="400"/>
        <end position="421"/>
    </location>
</feature>
<dbReference type="GO" id="GO:0042910">
    <property type="term" value="F:xenobiotic transmembrane transporter activity"/>
    <property type="evidence" value="ECO:0007669"/>
    <property type="project" value="InterPro"/>
</dbReference>
<keyword evidence="5" id="KW-1003">Cell membrane</keyword>
<feature type="transmembrane region" description="Helical" evidence="10">
    <location>
        <begin position="321"/>
        <end position="340"/>
    </location>
</feature>
<evidence type="ECO:0000256" key="9">
    <source>
        <dbReference type="ARBA" id="ARBA00023251"/>
    </source>
</evidence>
<evidence type="ECO:0000256" key="8">
    <source>
        <dbReference type="ARBA" id="ARBA00023136"/>
    </source>
</evidence>
<keyword evidence="8 10" id="KW-0472">Membrane</keyword>
<keyword evidence="6 10" id="KW-0812">Transmembrane</keyword>
<name>A0A9D1HFB7_9FIRM</name>
<dbReference type="InterPro" id="IPR045070">
    <property type="entry name" value="MATE_MepA-like"/>
</dbReference>
<reference evidence="11" key="1">
    <citation type="submission" date="2020-10" db="EMBL/GenBank/DDBJ databases">
        <authorList>
            <person name="Gilroy R."/>
        </authorList>
    </citation>
    <scope>NUCLEOTIDE SEQUENCE</scope>
    <source>
        <strain evidence="11">CHK187-14744</strain>
    </source>
</reference>
<keyword evidence="7 10" id="KW-1133">Transmembrane helix</keyword>
<dbReference type="AlphaFoldDB" id="A0A9D1HFB7"/>
<dbReference type="Pfam" id="PF01554">
    <property type="entry name" value="MatE"/>
    <property type="match status" value="2"/>
</dbReference>
<dbReference type="InterPro" id="IPR051327">
    <property type="entry name" value="MATE_MepA_subfamily"/>
</dbReference>
<evidence type="ECO:0000313" key="11">
    <source>
        <dbReference type="EMBL" id="HIU01869.1"/>
    </source>
</evidence>
<feature type="transmembrane region" description="Helical" evidence="10">
    <location>
        <begin position="360"/>
        <end position="379"/>
    </location>
</feature>
<evidence type="ECO:0000256" key="6">
    <source>
        <dbReference type="ARBA" id="ARBA00022692"/>
    </source>
</evidence>
<protein>
    <recommendedName>
        <fullName evidence="3">Multidrug export protein MepA</fullName>
    </recommendedName>
</protein>
<accession>A0A9D1HFB7</accession>
<feature type="transmembrane region" description="Helical" evidence="10">
    <location>
        <begin position="96"/>
        <end position="119"/>
    </location>
</feature>
<dbReference type="CDD" id="cd13143">
    <property type="entry name" value="MATE_MepA_like"/>
    <property type="match status" value="1"/>
</dbReference>
<feature type="transmembrane region" description="Helical" evidence="10">
    <location>
        <begin position="427"/>
        <end position="445"/>
    </location>
</feature>
<dbReference type="GO" id="GO:0015297">
    <property type="term" value="F:antiporter activity"/>
    <property type="evidence" value="ECO:0007669"/>
    <property type="project" value="InterPro"/>
</dbReference>
<comment type="caution">
    <text evidence="11">The sequence shown here is derived from an EMBL/GenBank/DDBJ whole genome shotgun (WGS) entry which is preliminary data.</text>
</comment>
<evidence type="ECO:0000256" key="3">
    <source>
        <dbReference type="ARBA" id="ARBA00022106"/>
    </source>
</evidence>
<organism evidence="11 12">
    <name type="scientific">Candidatus Onthocola gallistercoris</name>
    <dbReference type="NCBI Taxonomy" id="2840876"/>
    <lineage>
        <taxon>Bacteria</taxon>
        <taxon>Bacillati</taxon>
        <taxon>Bacillota</taxon>
        <taxon>Bacilli</taxon>
        <taxon>Candidatus Onthocola</taxon>
    </lineage>
</organism>
<keyword evidence="9" id="KW-0046">Antibiotic resistance</keyword>
<evidence type="ECO:0000256" key="4">
    <source>
        <dbReference type="ARBA" id="ARBA00022448"/>
    </source>
</evidence>
<dbReference type="PANTHER" id="PTHR43823">
    <property type="entry name" value="SPORULATION PROTEIN YKVU"/>
    <property type="match status" value="1"/>
</dbReference>
<sequence length="457" mass="50113">MQSHQIDFSKGSIRKNVWQVAAPMLVAQLLNLLYNIVDRIYIGMLPGEGTFALAGLGLCFPIITFITAFANLFGLGGAPLFSIQRGKGDLKEAGHIMGTSFVMLIITGVALTVVGMFFQKPLLYLFGASDLTYSYAGDYMVIYLIGTVFVMISLGMNPFINSQGYARIGMLTVLFGALSNIVLDPVFIFVFHMGVRGAALATILSQGLSAVWVLRFLTGKQAELTLKRESMRLSAIRIKKIMALGSSSFFMSCTDSMVQVACNKMLYLFGGDIYISVMAVISSIRQIAQTPVMAVTDGVSPVISYNYGAGNDRRVKEAIKLITFVSIFYTTLVWFLLLIFPEFFIGIFNRDAQLIKTAVPALHVYFFGFFMMALQFAGQSVFKALNKAKHAVFFSLLRKAIIVVPLTLFLPHVGGLGVMGVFMAEPISNVIGGTACFVTMLRVVLPELKKREKNSMA</sequence>